<evidence type="ECO:0000256" key="7">
    <source>
        <dbReference type="ARBA" id="ARBA00022691"/>
    </source>
</evidence>
<dbReference type="PANTHER" id="PTHR12787:SF0">
    <property type="entry name" value="RIBOSOMAL RNA-PROCESSING PROTEIN 8"/>
    <property type="match status" value="1"/>
</dbReference>
<keyword evidence="12" id="KW-1185">Reference proteome</keyword>
<name>A0ABN7B5C8_9HEMI</name>
<dbReference type="Gene3D" id="1.10.10.2150">
    <property type="entry name" value="Ribosomal RNA-processing protein 8, N-terminal domain"/>
    <property type="match status" value="1"/>
</dbReference>
<feature type="compositionally biased region" description="Basic residues" evidence="10">
    <location>
        <begin position="236"/>
        <end position="251"/>
    </location>
</feature>
<evidence type="ECO:0000256" key="5">
    <source>
        <dbReference type="ARBA" id="ARBA00022603"/>
    </source>
</evidence>
<evidence type="ECO:0000256" key="4">
    <source>
        <dbReference type="ARBA" id="ARBA00022552"/>
    </source>
</evidence>
<feature type="compositionally biased region" description="Low complexity" evidence="10">
    <location>
        <begin position="1"/>
        <end position="16"/>
    </location>
</feature>
<dbReference type="CDD" id="cd02440">
    <property type="entry name" value="AdoMet_MTases"/>
    <property type="match status" value="1"/>
</dbReference>
<evidence type="ECO:0000313" key="11">
    <source>
        <dbReference type="EMBL" id="BES99458.1"/>
    </source>
</evidence>
<sequence length="516" mass="57783">MSDNLKPPKLQKLLSPVSGNQIQISERETEKRLKLKRKKVTTLTTETDTSIRSKKAKLTSPKPIDWRSKFEPMMADSATQSTDSPNQPKLTDFPKKPNSKRKKRSKTTNSPSPKLAVSSNQSKVKNPPNQLKSTYALSQPASKRKIQPKTTNSLKLTDPQPRIESTDSPTKSPIHPPSGNSPRPNSKKKKKLSKSAKLRLRAQQIDSPAQPTDSAIQPSNAALATQLPSPDSSARPKSKRQKLSKTTKSRSRAQQIDSPTQPDGSPIQPTSADSSTQPAKSKREKFKNSKSSSLRARMLSRLSAARFRFINQELYTWDGQKSTDLAFAKDPKTFEAYHSGFRQQAKLWPLNPIDSIIKSIRKMADFQNKIIADFGCGEAKLALELSQNKVYSFDLVALNDRVTVADNANTNLYAHSVDIAVHCLSLMSSKISAYLREANRVLKVGGILKIAEVESRFEDVDKFVDDVAKFNFRLARKDLSKNLFYFLDFEKTADIGLARKRKLPNLSLLPCMYKKR</sequence>
<feature type="region of interest" description="Disordered" evidence="10">
    <location>
        <begin position="1"/>
        <end position="292"/>
    </location>
</feature>
<dbReference type="Pfam" id="PF05148">
    <property type="entry name" value="Methyltransf_8"/>
    <property type="match status" value="1"/>
</dbReference>
<dbReference type="InterPro" id="IPR042036">
    <property type="entry name" value="RRP8_N"/>
</dbReference>
<comment type="similarity">
    <text evidence="2 9">Belongs to the methyltransferase superfamily. RRP8 family.</text>
</comment>
<dbReference type="Gene3D" id="3.40.50.150">
    <property type="entry name" value="Vaccinia Virus protein VP39"/>
    <property type="match status" value="1"/>
</dbReference>
<evidence type="ECO:0000256" key="2">
    <source>
        <dbReference type="ARBA" id="ARBA00006301"/>
    </source>
</evidence>
<dbReference type="SUPFAM" id="SSF53335">
    <property type="entry name" value="S-adenosyl-L-methionine-dependent methyltransferases"/>
    <property type="match status" value="1"/>
</dbReference>
<gene>
    <name evidence="11" type="ORF">NTJ_12275</name>
</gene>
<protein>
    <recommendedName>
        <fullName evidence="3 9">Ribosomal RNA-processing protein 8</fullName>
        <ecNumber evidence="9">2.1.1.-</ecNumber>
    </recommendedName>
</protein>
<dbReference type="Proteomes" id="UP001307889">
    <property type="component" value="Chromosome 10"/>
</dbReference>
<evidence type="ECO:0000256" key="3">
    <source>
        <dbReference type="ARBA" id="ARBA00020203"/>
    </source>
</evidence>
<comment type="function">
    <text evidence="9">Probable methyltransferase required to silence rDNA.</text>
</comment>
<keyword evidence="7 9" id="KW-0949">S-adenosyl-L-methionine</keyword>
<feature type="compositionally biased region" description="Polar residues" evidence="10">
    <location>
        <begin position="77"/>
        <end position="89"/>
    </location>
</feature>
<proteinExistence type="inferred from homology"/>
<evidence type="ECO:0000256" key="10">
    <source>
        <dbReference type="SAM" id="MobiDB-lite"/>
    </source>
</evidence>
<keyword evidence="6 9" id="KW-0808">Transferase</keyword>
<feature type="compositionally biased region" description="Polar residues" evidence="10">
    <location>
        <begin position="252"/>
        <end position="279"/>
    </location>
</feature>
<dbReference type="EMBL" id="AP028918">
    <property type="protein sequence ID" value="BES99458.1"/>
    <property type="molecule type" value="Genomic_DNA"/>
</dbReference>
<reference evidence="11 12" key="1">
    <citation type="submission" date="2023-09" db="EMBL/GenBank/DDBJ databases">
        <title>Nesidiocoris tenuis whole genome shotgun sequence.</title>
        <authorList>
            <person name="Shibata T."/>
            <person name="Shimoda M."/>
            <person name="Kobayashi T."/>
            <person name="Uehara T."/>
        </authorList>
    </citation>
    <scope>NUCLEOTIDE SEQUENCE [LARGE SCALE GENOMIC DNA]</scope>
    <source>
        <strain evidence="11 12">Japan</strain>
    </source>
</reference>
<dbReference type="InterPro" id="IPR029063">
    <property type="entry name" value="SAM-dependent_MTases_sf"/>
</dbReference>
<comment type="subcellular location">
    <subcellularLocation>
        <location evidence="1 9">Nucleus</location>
        <location evidence="1 9">Nucleolus</location>
    </subcellularLocation>
</comment>
<accession>A0ABN7B5C8</accession>
<evidence type="ECO:0000256" key="8">
    <source>
        <dbReference type="ARBA" id="ARBA00023242"/>
    </source>
</evidence>
<evidence type="ECO:0000256" key="9">
    <source>
        <dbReference type="RuleBase" id="RU365074"/>
    </source>
</evidence>
<feature type="compositionally biased region" description="Basic residues" evidence="10">
    <location>
        <begin position="185"/>
        <end position="200"/>
    </location>
</feature>
<evidence type="ECO:0000256" key="6">
    <source>
        <dbReference type="ARBA" id="ARBA00022679"/>
    </source>
</evidence>
<evidence type="ECO:0000256" key="1">
    <source>
        <dbReference type="ARBA" id="ARBA00004604"/>
    </source>
</evidence>
<dbReference type="EC" id="2.1.1.-" evidence="9"/>
<dbReference type="PANTHER" id="PTHR12787">
    <property type="entry name" value="RIBOSOMAL RNA-PROCESSING PROTEIN 8"/>
    <property type="match status" value="1"/>
</dbReference>
<dbReference type="InterPro" id="IPR007823">
    <property type="entry name" value="RRP8"/>
</dbReference>
<feature type="compositionally biased region" description="Polar residues" evidence="10">
    <location>
        <begin position="117"/>
        <end position="141"/>
    </location>
</feature>
<feature type="compositionally biased region" description="Polar residues" evidence="10">
    <location>
        <begin position="204"/>
        <end position="232"/>
    </location>
</feature>
<feature type="compositionally biased region" description="Basic residues" evidence="10">
    <location>
        <begin position="97"/>
        <end position="106"/>
    </location>
</feature>
<evidence type="ECO:0000313" key="12">
    <source>
        <dbReference type="Proteomes" id="UP001307889"/>
    </source>
</evidence>
<keyword evidence="5 9" id="KW-0489">Methyltransferase</keyword>
<keyword evidence="8 9" id="KW-0539">Nucleus</keyword>
<organism evidence="11 12">
    <name type="scientific">Nesidiocoris tenuis</name>
    <dbReference type="NCBI Taxonomy" id="355587"/>
    <lineage>
        <taxon>Eukaryota</taxon>
        <taxon>Metazoa</taxon>
        <taxon>Ecdysozoa</taxon>
        <taxon>Arthropoda</taxon>
        <taxon>Hexapoda</taxon>
        <taxon>Insecta</taxon>
        <taxon>Pterygota</taxon>
        <taxon>Neoptera</taxon>
        <taxon>Paraneoptera</taxon>
        <taxon>Hemiptera</taxon>
        <taxon>Heteroptera</taxon>
        <taxon>Panheteroptera</taxon>
        <taxon>Cimicomorpha</taxon>
        <taxon>Miridae</taxon>
        <taxon>Dicyphina</taxon>
        <taxon>Nesidiocoris</taxon>
    </lineage>
</organism>
<keyword evidence="4 9" id="KW-0698">rRNA processing</keyword>